<accession>A0A9J6GTI8</accession>
<evidence type="ECO:0000256" key="6">
    <source>
        <dbReference type="SAM" id="Phobius"/>
    </source>
</evidence>
<evidence type="ECO:0000256" key="2">
    <source>
        <dbReference type="ARBA" id="ARBA00022692"/>
    </source>
</evidence>
<evidence type="ECO:0000256" key="1">
    <source>
        <dbReference type="ARBA" id="ARBA00004141"/>
    </source>
</evidence>
<dbReference type="GO" id="GO:0022857">
    <property type="term" value="F:transmembrane transporter activity"/>
    <property type="evidence" value="ECO:0007669"/>
    <property type="project" value="InterPro"/>
</dbReference>
<organism evidence="7 8">
    <name type="scientific">Haemaphysalis longicornis</name>
    <name type="common">Bush tick</name>
    <dbReference type="NCBI Taxonomy" id="44386"/>
    <lineage>
        <taxon>Eukaryota</taxon>
        <taxon>Metazoa</taxon>
        <taxon>Ecdysozoa</taxon>
        <taxon>Arthropoda</taxon>
        <taxon>Chelicerata</taxon>
        <taxon>Arachnida</taxon>
        <taxon>Acari</taxon>
        <taxon>Parasitiformes</taxon>
        <taxon>Ixodida</taxon>
        <taxon>Ixodoidea</taxon>
        <taxon>Ixodidae</taxon>
        <taxon>Haemaphysalinae</taxon>
        <taxon>Haemaphysalis</taxon>
    </lineage>
</organism>
<keyword evidence="4 6" id="KW-0472">Membrane</keyword>
<dbReference type="PROSITE" id="PS00216">
    <property type="entry name" value="SUGAR_TRANSPORT_1"/>
    <property type="match status" value="1"/>
</dbReference>
<dbReference type="InterPro" id="IPR005829">
    <property type="entry name" value="Sugar_transporter_CS"/>
</dbReference>
<feature type="transmembrane region" description="Helical" evidence="6">
    <location>
        <begin position="75"/>
        <end position="94"/>
    </location>
</feature>
<dbReference type="OrthoDB" id="2261376at2759"/>
<dbReference type="OMA" id="PMENEVA"/>
<sequence length="618" mass="67905">MASTPSKAAQGSMSTVVAPATCTAPLPRTDDGSLGPEARAAADENMLKGFRKADSAAVLLDNVYIILGHGTYQNFVVCAIMLSGFTMLVHNFAYKLVARSVPHWCRPPDSLKHLTPDVWRNVAIPLLPDGTLSGCTVYDPPMENEVAERREKTCDEWDYADRGSHDSIISKWDLVCNHEWLYKLSLLLYIMSPVISLPVVGVLSDRFGRRPVIVAMVSTCAFASMVSATANTFLMFLAARFLVSTSSLAAATILFILLYEVTCNEHRAIYGFISVGVPLTLAPTAVNVISWLEPSWYLAQGFLVVPTILLALWCSLLKESPAWLIATWNTLQAKHVMLTVAKANGVDPLKARVTFRALEEQMKLQETSTPSPLLMRIASPGSALLSGSALSVALASFTLTLTVYALVVPSGPETWTEIGIHLVLQTFIYAAMSAYMLRKGYRHALWLNLILLSVFLAFFSMCYFEDYTTFMAPFGHLAEMAANSGITINICYTSEAFSTLLRGKGLLFSMFVGRFGALFGTLTSLDRGRTTLVAIRMLLAVLAIATAACVQWLPEVILFKQKKKEVLLPVPELMSEKERKEAIKASLSVLRRCSKTSFMSARSQHRNPEQGHHKPAGH</sequence>
<evidence type="ECO:0000256" key="5">
    <source>
        <dbReference type="SAM" id="MobiDB-lite"/>
    </source>
</evidence>
<evidence type="ECO:0000313" key="7">
    <source>
        <dbReference type="EMBL" id="KAH9378032.1"/>
    </source>
</evidence>
<dbReference type="Gene3D" id="1.20.1250.20">
    <property type="entry name" value="MFS general substrate transporter like domains"/>
    <property type="match status" value="1"/>
</dbReference>
<evidence type="ECO:0008006" key="9">
    <source>
        <dbReference type="Google" id="ProtNLM"/>
    </source>
</evidence>
<evidence type="ECO:0000256" key="3">
    <source>
        <dbReference type="ARBA" id="ARBA00022989"/>
    </source>
</evidence>
<dbReference type="SUPFAM" id="SSF103473">
    <property type="entry name" value="MFS general substrate transporter"/>
    <property type="match status" value="1"/>
</dbReference>
<gene>
    <name evidence="7" type="ORF">HPB48_021183</name>
</gene>
<dbReference type="Proteomes" id="UP000821853">
    <property type="component" value="Unassembled WGS sequence"/>
</dbReference>
<feature type="transmembrane region" description="Helical" evidence="6">
    <location>
        <begin position="505"/>
        <end position="525"/>
    </location>
</feature>
<name>A0A9J6GTI8_HAELO</name>
<proteinExistence type="predicted"/>
<evidence type="ECO:0000256" key="4">
    <source>
        <dbReference type="ARBA" id="ARBA00023136"/>
    </source>
</evidence>
<comment type="subcellular location">
    <subcellularLocation>
        <location evidence="1">Membrane</location>
        <topology evidence="1">Multi-pass membrane protein</topology>
    </subcellularLocation>
</comment>
<dbReference type="AlphaFoldDB" id="A0A9J6GTI8"/>
<feature type="region of interest" description="Disordered" evidence="5">
    <location>
        <begin position="598"/>
        <end position="618"/>
    </location>
</feature>
<dbReference type="EMBL" id="JABSTR010000008">
    <property type="protein sequence ID" value="KAH9378032.1"/>
    <property type="molecule type" value="Genomic_DNA"/>
</dbReference>
<dbReference type="InterPro" id="IPR005828">
    <property type="entry name" value="MFS_sugar_transport-like"/>
</dbReference>
<keyword evidence="8" id="KW-1185">Reference proteome</keyword>
<feature type="transmembrane region" description="Helical" evidence="6">
    <location>
        <begin position="268"/>
        <end position="291"/>
    </location>
</feature>
<feature type="transmembrane region" description="Helical" evidence="6">
    <location>
        <begin position="418"/>
        <end position="437"/>
    </location>
</feature>
<feature type="transmembrane region" description="Helical" evidence="6">
    <location>
        <begin position="531"/>
        <end position="553"/>
    </location>
</feature>
<dbReference type="VEuPathDB" id="VectorBase:HLOH_056145"/>
<dbReference type="InterPro" id="IPR036259">
    <property type="entry name" value="MFS_trans_sf"/>
</dbReference>
<keyword evidence="3 6" id="KW-1133">Transmembrane helix</keyword>
<feature type="transmembrane region" description="Helical" evidence="6">
    <location>
        <begin position="444"/>
        <end position="464"/>
    </location>
</feature>
<reference evidence="7 8" key="1">
    <citation type="journal article" date="2020" name="Cell">
        <title>Large-Scale Comparative Analyses of Tick Genomes Elucidate Their Genetic Diversity and Vector Capacities.</title>
        <authorList>
            <consortium name="Tick Genome and Microbiome Consortium (TIGMIC)"/>
            <person name="Jia N."/>
            <person name="Wang J."/>
            <person name="Shi W."/>
            <person name="Du L."/>
            <person name="Sun Y."/>
            <person name="Zhan W."/>
            <person name="Jiang J.F."/>
            <person name="Wang Q."/>
            <person name="Zhang B."/>
            <person name="Ji P."/>
            <person name="Bell-Sakyi L."/>
            <person name="Cui X.M."/>
            <person name="Yuan T.T."/>
            <person name="Jiang B.G."/>
            <person name="Yang W.F."/>
            <person name="Lam T.T."/>
            <person name="Chang Q.C."/>
            <person name="Ding S.J."/>
            <person name="Wang X.J."/>
            <person name="Zhu J.G."/>
            <person name="Ruan X.D."/>
            <person name="Zhao L."/>
            <person name="Wei J.T."/>
            <person name="Ye R.Z."/>
            <person name="Que T.C."/>
            <person name="Du C.H."/>
            <person name="Zhou Y.H."/>
            <person name="Cheng J.X."/>
            <person name="Dai P.F."/>
            <person name="Guo W.B."/>
            <person name="Han X.H."/>
            <person name="Huang E.J."/>
            <person name="Li L.F."/>
            <person name="Wei W."/>
            <person name="Gao Y.C."/>
            <person name="Liu J.Z."/>
            <person name="Shao H.Z."/>
            <person name="Wang X."/>
            <person name="Wang C.C."/>
            <person name="Yang T.C."/>
            <person name="Huo Q.B."/>
            <person name="Li W."/>
            <person name="Chen H.Y."/>
            <person name="Chen S.E."/>
            <person name="Zhou L.G."/>
            <person name="Ni X.B."/>
            <person name="Tian J.H."/>
            <person name="Sheng Y."/>
            <person name="Liu T."/>
            <person name="Pan Y.S."/>
            <person name="Xia L.Y."/>
            <person name="Li J."/>
            <person name="Zhao F."/>
            <person name="Cao W.C."/>
        </authorList>
    </citation>
    <scope>NUCLEOTIDE SEQUENCE [LARGE SCALE GENOMIC DNA]</scope>
    <source>
        <strain evidence="7">HaeL-2018</strain>
    </source>
</reference>
<feature type="transmembrane region" description="Helical" evidence="6">
    <location>
        <begin position="297"/>
        <end position="317"/>
    </location>
</feature>
<feature type="transmembrane region" description="Helical" evidence="6">
    <location>
        <begin position="180"/>
        <end position="200"/>
    </location>
</feature>
<feature type="transmembrane region" description="Helical" evidence="6">
    <location>
        <begin position="241"/>
        <end position="261"/>
    </location>
</feature>
<keyword evidence="2 6" id="KW-0812">Transmembrane</keyword>
<dbReference type="Pfam" id="PF00083">
    <property type="entry name" value="Sugar_tr"/>
    <property type="match status" value="1"/>
</dbReference>
<protein>
    <recommendedName>
        <fullName evidence="9">Organic cation/carnitine transporter</fullName>
    </recommendedName>
</protein>
<dbReference type="GO" id="GO:0016020">
    <property type="term" value="C:membrane"/>
    <property type="evidence" value="ECO:0007669"/>
    <property type="project" value="UniProtKB-SubCell"/>
</dbReference>
<feature type="transmembrane region" description="Helical" evidence="6">
    <location>
        <begin position="383"/>
        <end position="406"/>
    </location>
</feature>
<comment type="caution">
    <text evidence="7">The sequence shown here is derived from an EMBL/GenBank/DDBJ whole genome shotgun (WGS) entry which is preliminary data.</text>
</comment>
<evidence type="ECO:0000313" key="8">
    <source>
        <dbReference type="Proteomes" id="UP000821853"/>
    </source>
</evidence>
<feature type="transmembrane region" description="Helical" evidence="6">
    <location>
        <begin position="212"/>
        <end position="235"/>
    </location>
</feature>
<dbReference type="PANTHER" id="PTHR24064">
    <property type="entry name" value="SOLUTE CARRIER FAMILY 22 MEMBER"/>
    <property type="match status" value="1"/>
</dbReference>